<sequence>MRQGSTNEQRSKGAFVAIMAAMGLGVRAGLRMAHLGDPMGAGVPAPVLSNLRGRLPEGSGRLADGASVYVRDIFGHDAGFLAGGLRDPQGLHLCERGAGDSALDLQPVRATGVPRLSSLRHVFRHSVRAAIPGLSALCLAAGLTGCAHFPAAAPVARVSAPPPVIRFRPAPRLGSGWQYANPQSGLIQVMGAREPMIVRRSPQEWVLENSVTAPVAPVRHTPGQITMPLHLPAVPVFHYQMASNPWTCHPANLPCGKSGHAYWSCSKDQGKASDGALPKGWKWTKTGPACNP</sequence>
<proteinExistence type="predicted"/>
<evidence type="ECO:0000313" key="3">
    <source>
        <dbReference type="Proteomes" id="UP000001362"/>
    </source>
</evidence>
<dbReference type="PaxDb" id="243159-AFE_1077"/>
<dbReference type="AlphaFoldDB" id="B7J825"/>
<dbReference type="HOGENOM" id="CLU_951961_0_0_6"/>
<reference evidence="2 3" key="1">
    <citation type="journal article" date="2008" name="BMC Genomics">
        <title>Acidithiobacillus ferrooxidans metabolism: from genome sequence to industrial applications.</title>
        <authorList>
            <person name="Valdes J."/>
            <person name="Pedroso I."/>
            <person name="Quatrini R."/>
            <person name="Dodson R.J."/>
            <person name="Tettelin H."/>
            <person name="Blake R.II."/>
            <person name="Eisen J.A."/>
            <person name="Holmes D.S."/>
        </authorList>
    </citation>
    <scope>NUCLEOTIDE SEQUENCE [LARGE SCALE GENOMIC DNA]</scope>
    <source>
        <strain evidence="3">ATCC 23270 / DSM 14882 / CIP 104768 / NCIMB 8455</strain>
    </source>
</reference>
<keyword evidence="1" id="KW-0472">Membrane</keyword>
<dbReference type="EMBL" id="CP001219">
    <property type="protein sequence ID" value="ACK79140.1"/>
    <property type="molecule type" value="Genomic_DNA"/>
</dbReference>
<accession>B7J825</accession>
<keyword evidence="1" id="KW-1133">Transmembrane helix</keyword>
<organism evidence="2 3">
    <name type="scientific">Acidithiobacillus ferrooxidans (strain ATCC 23270 / DSM 14882 / CIP 104768 / NCIMB 8455)</name>
    <name type="common">Ferrobacillus ferrooxidans (strain ATCC 23270)</name>
    <dbReference type="NCBI Taxonomy" id="243159"/>
    <lineage>
        <taxon>Bacteria</taxon>
        <taxon>Pseudomonadati</taxon>
        <taxon>Pseudomonadota</taxon>
        <taxon>Acidithiobacillia</taxon>
        <taxon>Acidithiobacillales</taxon>
        <taxon>Acidithiobacillaceae</taxon>
        <taxon>Acidithiobacillus</taxon>
    </lineage>
</organism>
<name>B7J825_ACIF2</name>
<dbReference type="Proteomes" id="UP000001362">
    <property type="component" value="Chromosome"/>
</dbReference>
<evidence type="ECO:0000313" key="2">
    <source>
        <dbReference type="EMBL" id="ACK79140.1"/>
    </source>
</evidence>
<gene>
    <name evidence="2" type="ordered locus">AFE_1077</name>
</gene>
<keyword evidence="3" id="KW-1185">Reference proteome</keyword>
<evidence type="ECO:0000256" key="1">
    <source>
        <dbReference type="SAM" id="Phobius"/>
    </source>
</evidence>
<dbReference type="eggNOG" id="ENOG5031FNQ">
    <property type="taxonomic scope" value="Bacteria"/>
</dbReference>
<feature type="transmembrane region" description="Helical" evidence="1">
    <location>
        <begin position="12"/>
        <end position="30"/>
    </location>
</feature>
<protein>
    <submittedName>
        <fullName evidence="2">Uncharacterized protein</fullName>
    </submittedName>
</protein>
<keyword evidence="1" id="KW-0812">Transmembrane</keyword>
<dbReference type="STRING" id="243159.AFE_1077"/>
<dbReference type="KEGG" id="afr:AFE_1077"/>